<keyword evidence="6" id="KW-0436">Ligase</keyword>
<evidence type="ECO:0000256" key="3">
    <source>
        <dbReference type="ARBA" id="ARBA00005194"/>
    </source>
</evidence>
<dbReference type="OrthoDB" id="9760256at2"/>
<reference evidence="23" key="1">
    <citation type="submission" date="2016-02" db="EMBL/GenBank/DDBJ databases">
        <authorList>
            <person name="Teng J.L."/>
            <person name="Yang Y."/>
            <person name="Huang Y."/>
            <person name="Guo F."/>
            <person name="Wei W."/>
            <person name="Chen J.H."/>
            <person name="Wong S.Y."/>
            <person name="Lau S.K."/>
            <person name="Woo P.C."/>
        </authorList>
    </citation>
    <scope>NUCLEOTIDE SEQUENCE</scope>
    <source>
        <strain evidence="23">JCM 15929</strain>
    </source>
</reference>
<comment type="catalytic activity">
    <reaction evidence="16">
        <text>N(6)-biotinyl-L-lysyl-[protein] + hydrogencarbonate + ATP = N(6)-carboxybiotinyl-L-lysyl-[protein] + ADP + phosphate + H(+)</text>
        <dbReference type="Rhea" id="RHEA:13501"/>
        <dbReference type="Rhea" id="RHEA-COMP:10505"/>
        <dbReference type="Rhea" id="RHEA-COMP:10506"/>
        <dbReference type="ChEBI" id="CHEBI:15378"/>
        <dbReference type="ChEBI" id="CHEBI:17544"/>
        <dbReference type="ChEBI" id="CHEBI:30616"/>
        <dbReference type="ChEBI" id="CHEBI:43474"/>
        <dbReference type="ChEBI" id="CHEBI:83144"/>
        <dbReference type="ChEBI" id="CHEBI:83145"/>
        <dbReference type="ChEBI" id="CHEBI:456216"/>
        <dbReference type="EC" id="6.3.4.14"/>
    </reaction>
    <physiologicalReaction direction="left-to-right" evidence="16">
        <dbReference type="Rhea" id="RHEA:13502"/>
    </physiologicalReaction>
</comment>
<evidence type="ECO:0000256" key="4">
    <source>
        <dbReference type="ARBA" id="ARBA00013263"/>
    </source>
</evidence>
<dbReference type="CDD" id="cd06850">
    <property type="entry name" value="biotinyl_domain"/>
    <property type="match status" value="1"/>
</dbReference>
<dbReference type="Proteomes" id="UP000070258">
    <property type="component" value="Unassembled WGS sequence"/>
</dbReference>
<dbReference type="Pfam" id="PF02785">
    <property type="entry name" value="Biotin_carb_C"/>
    <property type="match status" value="1"/>
</dbReference>
<dbReference type="Gene3D" id="2.40.50.100">
    <property type="match status" value="1"/>
</dbReference>
<dbReference type="GO" id="GO:0004075">
    <property type="term" value="F:biotin carboxylase activity"/>
    <property type="evidence" value="ECO:0007669"/>
    <property type="project" value="UniProtKB-EC"/>
</dbReference>
<evidence type="ECO:0000256" key="2">
    <source>
        <dbReference type="ARBA" id="ARBA00004796"/>
    </source>
</evidence>
<name>A0A138ATQ9_9ACTN</name>
<evidence type="ECO:0000256" key="16">
    <source>
        <dbReference type="ARBA" id="ARBA00048501"/>
    </source>
</evidence>
<keyword evidence="13" id="KW-0275">Fatty acid biosynthesis</keyword>
<evidence type="ECO:0000256" key="10">
    <source>
        <dbReference type="ARBA" id="ARBA00022840"/>
    </source>
</evidence>
<dbReference type="Proteomes" id="UP000070409">
    <property type="component" value="Unassembled WGS sequence"/>
</dbReference>
<dbReference type="SUPFAM" id="SSF52440">
    <property type="entry name" value="PreATP-grasp domain"/>
    <property type="match status" value="1"/>
</dbReference>
<dbReference type="PANTHER" id="PTHR18866">
    <property type="entry name" value="CARBOXYLASE:PYRUVATE/ACETYL-COA/PROPIONYL-COA CARBOXYLASE"/>
    <property type="match status" value="1"/>
</dbReference>
<evidence type="ECO:0000313" key="23">
    <source>
        <dbReference type="EMBL" id="KXP13776.1"/>
    </source>
</evidence>
<dbReference type="InterPro" id="IPR005481">
    <property type="entry name" value="BC-like_N"/>
</dbReference>
<keyword evidence="10 18" id="KW-0067">ATP-binding</keyword>
<dbReference type="GO" id="GO:0005524">
    <property type="term" value="F:ATP binding"/>
    <property type="evidence" value="ECO:0007669"/>
    <property type="project" value="UniProtKB-UniRule"/>
</dbReference>
<dbReference type="InterPro" id="IPR016185">
    <property type="entry name" value="PreATP-grasp_dom_sf"/>
</dbReference>
<dbReference type="GO" id="GO:0006633">
    <property type="term" value="P:fatty acid biosynthetic process"/>
    <property type="evidence" value="ECO:0007669"/>
    <property type="project" value="UniProtKB-KW"/>
</dbReference>
<evidence type="ECO:0000256" key="15">
    <source>
        <dbReference type="ARBA" id="ARBA00023267"/>
    </source>
</evidence>
<accession>A0A138ATQ9</accession>
<dbReference type="InterPro" id="IPR011764">
    <property type="entry name" value="Biotin_carboxylation_dom"/>
</dbReference>
<dbReference type="SUPFAM" id="SSF51246">
    <property type="entry name" value="Rudiment single hybrid motif"/>
    <property type="match status" value="1"/>
</dbReference>
<dbReference type="Gene3D" id="3.30.470.20">
    <property type="entry name" value="ATP-grasp fold, B domain"/>
    <property type="match status" value="1"/>
</dbReference>
<reference evidence="22 25" key="2">
    <citation type="submission" date="2016-02" db="EMBL/GenBank/DDBJ databases">
        <authorList>
            <person name="Teng J.L."/>
            <person name="Tang Y."/>
            <person name="Huang Y."/>
            <person name="Guo F."/>
            <person name="Wei W."/>
            <person name="Chen J.H."/>
            <person name="Wong S.Y."/>
            <person name="Lau S.K."/>
            <person name="Woo P.C."/>
        </authorList>
    </citation>
    <scope>NUCLEOTIDE SEQUENCE [LARGE SCALE GENOMIC DNA]</scope>
    <source>
        <strain evidence="22 25">JCM 13375</strain>
    </source>
</reference>
<evidence type="ECO:0000256" key="17">
    <source>
        <dbReference type="ARBA" id="ARBA00069499"/>
    </source>
</evidence>
<dbReference type="Pfam" id="PF00364">
    <property type="entry name" value="Biotin_lipoyl"/>
    <property type="match status" value="1"/>
</dbReference>
<evidence type="ECO:0000256" key="12">
    <source>
        <dbReference type="ARBA" id="ARBA00023098"/>
    </source>
</evidence>
<dbReference type="Pfam" id="PF00289">
    <property type="entry name" value="Biotin_carb_N"/>
    <property type="match status" value="1"/>
</dbReference>
<dbReference type="FunFam" id="3.40.50.20:FF:000010">
    <property type="entry name" value="Propionyl-CoA carboxylase subunit alpha"/>
    <property type="match status" value="1"/>
</dbReference>
<reference evidence="24" key="3">
    <citation type="submission" date="2016-02" db="EMBL/GenBank/DDBJ databases">
        <authorList>
            <person name="Wen L."/>
            <person name="He K."/>
            <person name="Yang H."/>
        </authorList>
    </citation>
    <scope>NUCLEOTIDE SEQUENCE [LARGE SCALE GENOMIC DNA]</scope>
    <source>
        <strain evidence="24">JCM 15929</strain>
    </source>
</reference>
<dbReference type="InterPro" id="IPR011054">
    <property type="entry name" value="Rudment_hybrid_motif"/>
</dbReference>
<dbReference type="InterPro" id="IPR011053">
    <property type="entry name" value="Single_hybrid_motif"/>
</dbReference>
<dbReference type="SUPFAM" id="SSF56059">
    <property type="entry name" value="Glutathione synthetase ATP-binding domain-like"/>
    <property type="match status" value="1"/>
</dbReference>
<keyword evidence="14" id="KW-0464">Manganese</keyword>
<dbReference type="PROSITE" id="PS00188">
    <property type="entry name" value="BIOTIN"/>
    <property type="match status" value="1"/>
</dbReference>
<evidence type="ECO:0000256" key="8">
    <source>
        <dbReference type="ARBA" id="ARBA00022741"/>
    </source>
</evidence>
<dbReference type="AlphaFoldDB" id="A0A138ATQ9"/>
<organism evidence="23 24">
    <name type="scientific">Tsukamurella pseudospumae</name>
    <dbReference type="NCBI Taxonomy" id="239498"/>
    <lineage>
        <taxon>Bacteria</taxon>
        <taxon>Bacillati</taxon>
        <taxon>Actinomycetota</taxon>
        <taxon>Actinomycetes</taxon>
        <taxon>Mycobacteriales</taxon>
        <taxon>Tsukamurellaceae</taxon>
        <taxon>Tsukamurella</taxon>
    </lineage>
</organism>
<dbReference type="InterPro" id="IPR011761">
    <property type="entry name" value="ATP-grasp"/>
</dbReference>
<comment type="caution">
    <text evidence="23">The sequence shown here is derived from an EMBL/GenBank/DDBJ whole genome shotgun (WGS) entry which is preliminary data.</text>
</comment>
<protein>
    <recommendedName>
        <fullName evidence="17">Biotin-dependent acyl-coenzyme A carboxylase alpha3 subunit</fullName>
        <ecNumber evidence="4">6.3.4.14</ecNumber>
    </recommendedName>
</protein>
<dbReference type="PANTHER" id="PTHR18866:SF33">
    <property type="entry name" value="METHYLCROTONOYL-COA CARBOXYLASE SUBUNIT ALPHA, MITOCHONDRIAL-RELATED"/>
    <property type="match status" value="1"/>
</dbReference>
<feature type="domain" description="Biotin carboxylation" evidence="21">
    <location>
        <begin position="8"/>
        <end position="452"/>
    </location>
</feature>
<evidence type="ECO:0000313" key="22">
    <source>
        <dbReference type="EMBL" id="KXP00956.1"/>
    </source>
</evidence>
<dbReference type="InterPro" id="IPR001882">
    <property type="entry name" value="Biotin_BS"/>
</dbReference>
<evidence type="ECO:0000259" key="19">
    <source>
        <dbReference type="PROSITE" id="PS50968"/>
    </source>
</evidence>
<evidence type="ECO:0000256" key="13">
    <source>
        <dbReference type="ARBA" id="ARBA00023160"/>
    </source>
</evidence>
<evidence type="ECO:0000256" key="14">
    <source>
        <dbReference type="ARBA" id="ARBA00023211"/>
    </source>
</evidence>
<comment type="pathway">
    <text evidence="2">Lipid metabolism; mycolic acid biosynthesis.</text>
</comment>
<evidence type="ECO:0000256" key="18">
    <source>
        <dbReference type="PROSITE-ProRule" id="PRU00409"/>
    </source>
</evidence>
<dbReference type="PROSITE" id="PS00866">
    <property type="entry name" value="CPSASE_1"/>
    <property type="match status" value="1"/>
</dbReference>
<dbReference type="Gene3D" id="3.40.50.20">
    <property type="match status" value="1"/>
</dbReference>
<keyword evidence="11" id="KW-0460">Magnesium</keyword>
<dbReference type="InterPro" id="IPR005482">
    <property type="entry name" value="Biotin_COase_C"/>
</dbReference>
<evidence type="ECO:0000259" key="21">
    <source>
        <dbReference type="PROSITE" id="PS50979"/>
    </source>
</evidence>
<dbReference type="PROSITE" id="PS00867">
    <property type="entry name" value="CPSASE_2"/>
    <property type="match status" value="1"/>
</dbReference>
<evidence type="ECO:0000313" key="25">
    <source>
        <dbReference type="Proteomes" id="UP000070409"/>
    </source>
</evidence>
<feature type="domain" description="ATP-grasp" evidence="20">
    <location>
        <begin position="127"/>
        <end position="324"/>
    </location>
</feature>
<keyword evidence="9" id="KW-0276">Fatty acid metabolism</keyword>
<comment type="cofactor">
    <cofactor evidence="1">
        <name>biotin</name>
        <dbReference type="ChEBI" id="CHEBI:57586"/>
    </cofactor>
</comment>
<dbReference type="EC" id="6.3.4.14" evidence="4"/>
<keyword evidence="15" id="KW-0092">Biotin</keyword>
<evidence type="ECO:0000313" key="24">
    <source>
        <dbReference type="Proteomes" id="UP000070258"/>
    </source>
</evidence>
<dbReference type="InterPro" id="IPR050856">
    <property type="entry name" value="Biotin_carboxylase_complex"/>
</dbReference>
<keyword evidence="8 18" id="KW-0547">Nucleotide-binding</keyword>
<gene>
    <name evidence="23" type="ORF">AXK60_23330</name>
    <name evidence="22" type="ORF">AXK61_13240</name>
</gene>
<keyword evidence="25" id="KW-1185">Reference proteome</keyword>
<dbReference type="FunFam" id="2.40.50.100:FF:000003">
    <property type="entry name" value="Acetyl-CoA carboxylase biotin carboxyl carrier protein"/>
    <property type="match status" value="1"/>
</dbReference>
<dbReference type="EMBL" id="LSRF01000011">
    <property type="protein sequence ID" value="KXP13776.1"/>
    <property type="molecule type" value="Genomic_DNA"/>
</dbReference>
<evidence type="ECO:0000256" key="9">
    <source>
        <dbReference type="ARBA" id="ARBA00022832"/>
    </source>
</evidence>
<proteinExistence type="predicted"/>
<dbReference type="PROSITE" id="PS50979">
    <property type="entry name" value="BC"/>
    <property type="match status" value="1"/>
</dbReference>
<dbReference type="SMART" id="SM00878">
    <property type="entry name" value="Biotin_carb_C"/>
    <property type="match status" value="1"/>
</dbReference>
<keyword evidence="5" id="KW-0444">Lipid biosynthesis</keyword>
<dbReference type="InterPro" id="IPR013815">
    <property type="entry name" value="ATP_grasp_subdomain_1"/>
</dbReference>
<dbReference type="FunFam" id="3.30.470.20:FF:000053">
    <property type="entry name" value="Acetyl-/propionyl-coenzyme A carboxylase alpha chain"/>
    <property type="match status" value="1"/>
</dbReference>
<evidence type="ECO:0000256" key="6">
    <source>
        <dbReference type="ARBA" id="ARBA00022598"/>
    </source>
</evidence>
<dbReference type="Gene3D" id="3.30.1490.20">
    <property type="entry name" value="ATP-grasp fold, A domain"/>
    <property type="match status" value="1"/>
</dbReference>
<dbReference type="STRING" id="239498.AXK60_23330"/>
<evidence type="ECO:0000256" key="7">
    <source>
        <dbReference type="ARBA" id="ARBA00022723"/>
    </source>
</evidence>
<dbReference type="PROSITE" id="PS50975">
    <property type="entry name" value="ATP_GRASP"/>
    <property type="match status" value="1"/>
</dbReference>
<comment type="pathway">
    <text evidence="3">Lipid metabolism; fatty acid biosynthesis.</text>
</comment>
<dbReference type="GO" id="GO:0046872">
    <property type="term" value="F:metal ion binding"/>
    <property type="evidence" value="ECO:0007669"/>
    <property type="project" value="UniProtKB-KW"/>
</dbReference>
<dbReference type="SUPFAM" id="SSF51230">
    <property type="entry name" value="Single hybrid motif"/>
    <property type="match status" value="1"/>
</dbReference>
<dbReference type="RefSeq" id="WP_068570460.1">
    <property type="nucleotide sequence ID" value="NZ_LSRE01000002.1"/>
</dbReference>
<evidence type="ECO:0000256" key="11">
    <source>
        <dbReference type="ARBA" id="ARBA00022842"/>
    </source>
</evidence>
<sequence length="603" mass="64387">MAAHADKKIEKVLIANRGEIAVRVIRAARDAGLTSVAVYAEPDAEAKFVRLADEAFALGGQTSAESYLVFDKILDAAKKSGADAIHPGYGFLSENADFAQAVIDAGLTWIGPSPSSIRDLGDKVTARHIAERADAPMAPGTKDPVKDADEVVAFAKEYGVPVAIKAAFGGGGRGMKVAYTIDEIPELFESATREAVSAFGRGECFVERYLDKARHVEAQVIADQHGNVIVAGTRDCSLQRRFQKLVEEAPAPFLTTEQRTTIHESAKRICREAGYYGAGTVEFLVAADGLVSFLEVNTRLQVEHPVTEETAGIDLVRQQFRIAEGKELEITEDPTPRGHSFEFRINGEDAGRGFLPAPGPITVYREPTGPGVRVDSGVDQGDVIGGQFDSMLAKLIVTGENREQALERSRRALAEFEVEGLATVIPFHRHIVSNPSFIGDENGFEVYTKWIETDWENPIEPYTGGQPIEEDDALPRQNVVVVVDGRRVEVSLPGELSLGGGGGAAGGAGVIRRKPKARTRDRGAGVAATGDSVTAPMQGTVVKVAVEDGQQVSAGDLVVVLEAMKMENPVAAHKDGVITGLAVEPGTAVTQGTVLLEIKSDED</sequence>
<dbReference type="Pfam" id="PF02786">
    <property type="entry name" value="CPSase_L_D2"/>
    <property type="match status" value="1"/>
</dbReference>
<keyword evidence="12" id="KW-0443">Lipid metabolism</keyword>
<evidence type="ECO:0000256" key="5">
    <source>
        <dbReference type="ARBA" id="ARBA00022516"/>
    </source>
</evidence>
<keyword evidence="7" id="KW-0479">Metal-binding</keyword>
<evidence type="ECO:0000256" key="1">
    <source>
        <dbReference type="ARBA" id="ARBA00001953"/>
    </source>
</evidence>
<dbReference type="EMBL" id="LSRE01000002">
    <property type="protein sequence ID" value="KXP00956.1"/>
    <property type="molecule type" value="Genomic_DNA"/>
</dbReference>
<dbReference type="InterPro" id="IPR005479">
    <property type="entry name" value="CPAse_ATP-bd"/>
</dbReference>
<dbReference type="InterPro" id="IPR000089">
    <property type="entry name" value="Biotin_lipoyl"/>
</dbReference>
<dbReference type="PROSITE" id="PS50968">
    <property type="entry name" value="BIOTINYL_LIPOYL"/>
    <property type="match status" value="1"/>
</dbReference>
<dbReference type="FunFam" id="3.30.1490.20:FF:000003">
    <property type="entry name" value="acetyl-CoA carboxylase isoform X1"/>
    <property type="match status" value="1"/>
</dbReference>
<evidence type="ECO:0000259" key="20">
    <source>
        <dbReference type="PROSITE" id="PS50975"/>
    </source>
</evidence>
<feature type="domain" description="Lipoyl-binding" evidence="19">
    <location>
        <begin position="523"/>
        <end position="599"/>
    </location>
</feature>